<accession>E6PLM9</accession>
<evidence type="ECO:0000313" key="1">
    <source>
        <dbReference type="EMBL" id="CBH95830.1"/>
    </source>
</evidence>
<dbReference type="EMBL" id="CABM01000014">
    <property type="protein sequence ID" value="CBH95830.1"/>
    <property type="molecule type" value="Genomic_DNA"/>
</dbReference>
<evidence type="ECO:0008006" key="2">
    <source>
        <dbReference type="Google" id="ProtNLM"/>
    </source>
</evidence>
<name>E6PLM9_9ZZZZ</name>
<dbReference type="AlphaFoldDB" id="E6PLM9"/>
<reference evidence="1" key="1">
    <citation type="submission" date="2009-10" db="EMBL/GenBank/DDBJ databases">
        <title>Diversity of trophic interactions inside an arsenic-rich microbial ecosystem.</title>
        <authorList>
            <person name="Bertin P.N."/>
            <person name="Heinrich-Salmeron A."/>
            <person name="Pelletier E."/>
            <person name="Goulhen-Chollet F."/>
            <person name="Arsene-Ploetze F."/>
            <person name="Gallien S."/>
            <person name="Calteau A."/>
            <person name="Vallenet D."/>
            <person name="Casiot C."/>
            <person name="Chane-Woon-Ming B."/>
            <person name="Giloteaux L."/>
            <person name="Barakat M."/>
            <person name="Bonnefoy V."/>
            <person name="Bruneel O."/>
            <person name="Chandler M."/>
            <person name="Cleiss J."/>
            <person name="Duran R."/>
            <person name="Elbaz-Poulichet F."/>
            <person name="Fonknechten N."/>
            <person name="Lauga B."/>
            <person name="Mornico D."/>
            <person name="Ortet P."/>
            <person name="Schaeffer C."/>
            <person name="Siguier P."/>
            <person name="Alexander Thil Smith A."/>
            <person name="Van Dorsselaer A."/>
            <person name="Weissenbach J."/>
            <person name="Medigue C."/>
            <person name="Le Paslier D."/>
        </authorList>
    </citation>
    <scope>NUCLEOTIDE SEQUENCE</scope>
</reference>
<dbReference type="Gene3D" id="3.30.2310.20">
    <property type="entry name" value="RelE-like"/>
    <property type="match status" value="1"/>
</dbReference>
<comment type="caution">
    <text evidence="1">The sequence shown here is derived from an EMBL/GenBank/DDBJ whole genome shotgun (WGS) entry which is preliminary data.</text>
</comment>
<gene>
    <name evidence="1" type="ORF">CARN2_2101</name>
</gene>
<dbReference type="InterPro" id="IPR035093">
    <property type="entry name" value="RelE/ParE_toxin_dom_sf"/>
</dbReference>
<sequence length="133" mass="15438">MANKHRVKLTANFEGNLKEVERFLLEADALQAFDALLIELTDTVIPNLERFPGMGRRFFDRPTRSVEASNGIDSLHRKLEAIAKDGELREYILPHYLLLYVRIDSTIHLLSIRHHLQLSFDFESQWECSKGTQ</sequence>
<organism evidence="1">
    <name type="scientific">mine drainage metagenome</name>
    <dbReference type="NCBI Taxonomy" id="410659"/>
    <lineage>
        <taxon>unclassified sequences</taxon>
        <taxon>metagenomes</taxon>
        <taxon>ecological metagenomes</taxon>
    </lineage>
</organism>
<proteinExistence type="predicted"/>
<protein>
    <recommendedName>
        <fullName evidence="2">Plasmid stabilization system protein</fullName>
    </recommendedName>
</protein>